<keyword evidence="2" id="KW-0472">Membrane</keyword>
<dbReference type="AlphaFoldDB" id="A0A0F7ZL81"/>
<evidence type="ECO:0000256" key="1">
    <source>
        <dbReference type="SAM" id="MobiDB-lite"/>
    </source>
</evidence>
<evidence type="ECO:0000313" key="4">
    <source>
        <dbReference type="Proteomes" id="UP000054481"/>
    </source>
</evidence>
<dbReference type="PANTHER" id="PTHR37488">
    <property type="entry name" value="DUF1275 DOMAIN-CONTAINING PROTEIN"/>
    <property type="match status" value="1"/>
</dbReference>
<dbReference type="PANTHER" id="PTHR37488:SF1">
    <property type="entry name" value="DUF1275 DOMAIN PROTEIN"/>
    <property type="match status" value="1"/>
</dbReference>
<name>A0A0F7ZL81_9HYPO</name>
<feature type="transmembrane region" description="Helical" evidence="2">
    <location>
        <begin position="51"/>
        <end position="71"/>
    </location>
</feature>
<feature type="transmembrane region" description="Helical" evidence="2">
    <location>
        <begin position="105"/>
        <end position="123"/>
    </location>
</feature>
<gene>
    <name evidence="3" type="ORF">HIM_04557</name>
</gene>
<keyword evidence="4" id="KW-1185">Reference proteome</keyword>
<protein>
    <recommendedName>
        <fullName evidence="5">DUF1275 domain protein</fullName>
    </recommendedName>
</protein>
<dbReference type="OrthoDB" id="5288586at2759"/>
<evidence type="ECO:0008006" key="5">
    <source>
        <dbReference type="Google" id="ProtNLM"/>
    </source>
</evidence>
<keyword evidence="2" id="KW-0812">Transmembrane</keyword>
<evidence type="ECO:0000313" key="3">
    <source>
        <dbReference type="EMBL" id="KJZ76101.1"/>
    </source>
</evidence>
<dbReference type="Pfam" id="PF06912">
    <property type="entry name" value="DUF1275"/>
    <property type="match status" value="1"/>
</dbReference>
<keyword evidence="2" id="KW-1133">Transmembrane helix</keyword>
<proteinExistence type="predicted"/>
<feature type="transmembrane region" description="Helical" evidence="2">
    <location>
        <begin position="135"/>
        <end position="156"/>
    </location>
</feature>
<dbReference type="InterPro" id="IPR010699">
    <property type="entry name" value="DUF1275"/>
</dbReference>
<dbReference type="Proteomes" id="UP000054481">
    <property type="component" value="Unassembled WGS sequence"/>
</dbReference>
<feature type="region of interest" description="Disordered" evidence="1">
    <location>
        <begin position="1"/>
        <end position="36"/>
    </location>
</feature>
<sequence length="283" mass="30395">MTSNGQRGARARENGDQRQPLLGRRPKPPSSASPPLLAGARRRLNAEVSRSWADVVLLLCYVVTGLLDSASTQVWGAFVSMQTGNTVYVGLGIASLVFPPTTPRLFRSGVSLVSFCVGSFIFARFHRAFSPKRRWVLCASYAAQASLTVAAAVIVTSAPPASQDAVDWTVLLPLALVAFQSCAQAVTSRALRHNALTSVVLTSIYCDLFSDQNLFALHNVERNRRLAAPLLLLAGAVIGGLLANTSLGIGAALWLAAGLKFCMVVAWFFWPAEPEHESDEEAR</sequence>
<dbReference type="EMBL" id="KQ030513">
    <property type="protein sequence ID" value="KJZ76101.1"/>
    <property type="molecule type" value="Genomic_DNA"/>
</dbReference>
<evidence type="ECO:0000256" key="2">
    <source>
        <dbReference type="SAM" id="Phobius"/>
    </source>
</evidence>
<feature type="transmembrane region" description="Helical" evidence="2">
    <location>
        <begin position="249"/>
        <end position="270"/>
    </location>
</feature>
<reference evidence="3 4" key="1">
    <citation type="journal article" date="2014" name="Genome Biol. Evol.">
        <title>Comparative genomics and transcriptomics analyses reveal divergent lifestyle features of nematode endoparasitic fungus Hirsutella minnesotensis.</title>
        <authorList>
            <person name="Lai Y."/>
            <person name="Liu K."/>
            <person name="Zhang X."/>
            <person name="Zhang X."/>
            <person name="Li K."/>
            <person name="Wang N."/>
            <person name="Shu C."/>
            <person name="Wu Y."/>
            <person name="Wang C."/>
            <person name="Bushley K.E."/>
            <person name="Xiang M."/>
            <person name="Liu X."/>
        </authorList>
    </citation>
    <scope>NUCLEOTIDE SEQUENCE [LARGE SCALE GENOMIC DNA]</scope>
    <source>
        <strain evidence="3 4">3608</strain>
    </source>
</reference>
<organism evidence="3 4">
    <name type="scientific">Hirsutella minnesotensis 3608</name>
    <dbReference type="NCBI Taxonomy" id="1043627"/>
    <lineage>
        <taxon>Eukaryota</taxon>
        <taxon>Fungi</taxon>
        <taxon>Dikarya</taxon>
        <taxon>Ascomycota</taxon>
        <taxon>Pezizomycotina</taxon>
        <taxon>Sordariomycetes</taxon>
        <taxon>Hypocreomycetidae</taxon>
        <taxon>Hypocreales</taxon>
        <taxon>Ophiocordycipitaceae</taxon>
        <taxon>Hirsutella</taxon>
    </lineage>
</organism>
<accession>A0A0F7ZL81</accession>
<feature type="transmembrane region" description="Helical" evidence="2">
    <location>
        <begin position="226"/>
        <end position="243"/>
    </location>
</feature>